<evidence type="ECO:0000256" key="3">
    <source>
        <dbReference type="ARBA" id="ARBA00022692"/>
    </source>
</evidence>
<evidence type="ECO:0000256" key="4">
    <source>
        <dbReference type="ARBA" id="ARBA00022729"/>
    </source>
</evidence>
<comment type="caution">
    <text evidence="8">The sequence shown here is derived from an EMBL/GenBank/DDBJ whole genome shotgun (WGS) entry which is preliminary data.</text>
</comment>
<keyword evidence="5" id="KW-1133">Transmembrane helix</keyword>
<sequence>MEATREFLAELKVLTNVHLLNLFEEVLNHPDSDEYLRKLVDPRLGDGYPLDSVWKV</sequence>
<reference evidence="8" key="1">
    <citation type="submission" date="2023-12" db="EMBL/GenBank/DDBJ databases">
        <title>Genome assembly of Anisodus tanguticus.</title>
        <authorList>
            <person name="Wang Y.-J."/>
        </authorList>
    </citation>
    <scope>NUCLEOTIDE SEQUENCE</scope>
    <source>
        <strain evidence="8">KB-2021</strain>
        <tissue evidence="8">Leaf</tissue>
    </source>
</reference>
<dbReference type="AlphaFoldDB" id="A0AAE1VGX9"/>
<keyword evidence="9" id="KW-1185">Reference proteome</keyword>
<dbReference type="PANTHER" id="PTHR46204">
    <property type="entry name" value="CHITIN ELICITOR RECEPTOR KINASE 1-RELATED"/>
    <property type="match status" value="1"/>
</dbReference>
<dbReference type="Proteomes" id="UP001291623">
    <property type="component" value="Unassembled WGS sequence"/>
</dbReference>
<dbReference type="InterPro" id="IPR044812">
    <property type="entry name" value="CERK1/LYK3-like"/>
</dbReference>
<evidence type="ECO:0000256" key="1">
    <source>
        <dbReference type="ARBA" id="ARBA00004162"/>
    </source>
</evidence>
<name>A0AAE1VGX9_9SOLA</name>
<proteinExistence type="predicted"/>
<keyword evidence="4" id="KW-0732">Signal</keyword>
<accession>A0AAE1VGX9</accession>
<dbReference type="EMBL" id="JAVYJV010000009">
    <property type="protein sequence ID" value="KAK4363206.1"/>
    <property type="molecule type" value="Genomic_DNA"/>
</dbReference>
<organism evidence="8 9">
    <name type="scientific">Anisodus tanguticus</name>
    <dbReference type="NCBI Taxonomy" id="243964"/>
    <lineage>
        <taxon>Eukaryota</taxon>
        <taxon>Viridiplantae</taxon>
        <taxon>Streptophyta</taxon>
        <taxon>Embryophyta</taxon>
        <taxon>Tracheophyta</taxon>
        <taxon>Spermatophyta</taxon>
        <taxon>Magnoliopsida</taxon>
        <taxon>eudicotyledons</taxon>
        <taxon>Gunneridae</taxon>
        <taxon>Pentapetalae</taxon>
        <taxon>asterids</taxon>
        <taxon>lamiids</taxon>
        <taxon>Solanales</taxon>
        <taxon>Solanaceae</taxon>
        <taxon>Solanoideae</taxon>
        <taxon>Hyoscyameae</taxon>
        <taxon>Anisodus</taxon>
    </lineage>
</organism>
<evidence type="ECO:0000313" key="9">
    <source>
        <dbReference type="Proteomes" id="UP001291623"/>
    </source>
</evidence>
<keyword evidence="2" id="KW-1003">Cell membrane</keyword>
<gene>
    <name evidence="8" type="ORF">RND71_018447</name>
</gene>
<dbReference type="GO" id="GO:0019199">
    <property type="term" value="F:transmembrane receptor protein kinase activity"/>
    <property type="evidence" value="ECO:0007669"/>
    <property type="project" value="InterPro"/>
</dbReference>
<protein>
    <submittedName>
        <fullName evidence="8">Uncharacterized protein</fullName>
    </submittedName>
</protein>
<evidence type="ECO:0000256" key="6">
    <source>
        <dbReference type="ARBA" id="ARBA00023136"/>
    </source>
</evidence>
<evidence type="ECO:0000313" key="8">
    <source>
        <dbReference type="EMBL" id="KAK4363206.1"/>
    </source>
</evidence>
<keyword evidence="7" id="KW-1015">Disulfide bond</keyword>
<comment type="subcellular location">
    <subcellularLocation>
        <location evidence="1">Cell membrane</location>
        <topology evidence="1">Single-pass membrane protein</topology>
    </subcellularLocation>
</comment>
<dbReference type="GO" id="GO:0005886">
    <property type="term" value="C:plasma membrane"/>
    <property type="evidence" value="ECO:0007669"/>
    <property type="project" value="UniProtKB-SubCell"/>
</dbReference>
<evidence type="ECO:0000256" key="5">
    <source>
        <dbReference type="ARBA" id="ARBA00022989"/>
    </source>
</evidence>
<keyword evidence="3" id="KW-0812">Transmembrane</keyword>
<dbReference type="GO" id="GO:0045087">
    <property type="term" value="P:innate immune response"/>
    <property type="evidence" value="ECO:0007669"/>
    <property type="project" value="InterPro"/>
</dbReference>
<dbReference type="PANTHER" id="PTHR46204:SF2">
    <property type="entry name" value="CHITIN ELICITOR RECEPTOR KINASE 1"/>
    <property type="match status" value="1"/>
</dbReference>
<evidence type="ECO:0000256" key="7">
    <source>
        <dbReference type="ARBA" id="ARBA00023157"/>
    </source>
</evidence>
<keyword evidence="6" id="KW-0472">Membrane</keyword>
<evidence type="ECO:0000256" key="2">
    <source>
        <dbReference type="ARBA" id="ARBA00022475"/>
    </source>
</evidence>